<name>A0A438MWP3_EXOME</name>
<evidence type="ECO:0000256" key="1">
    <source>
        <dbReference type="SAM" id="Phobius"/>
    </source>
</evidence>
<dbReference type="OrthoDB" id="4155317at2759"/>
<dbReference type="EMBL" id="NAJM01000040">
    <property type="protein sequence ID" value="RVX68178.1"/>
    <property type="molecule type" value="Genomic_DNA"/>
</dbReference>
<evidence type="ECO:0000313" key="3">
    <source>
        <dbReference type="Proteomes" id="UP000288859"/>
    </source>
</evidence>
<feature type="transmembrane region" description="Helical" evidence="1">
    <location>
        <begin position="146"/>
        <end position="166"/>
    </location>
</feature>
<comment type="caution">
    <text evidence="2">The sequence shown here is derived from an EMBL/GenBank/DDBJ whole genome shotgun (WGS) entry which is preliminary data.</text>
</comment>
<gene>
    <name evidence="2" type="ORF">B0A52_08686</name>
</gene>
<keyword evidence="1" id="KW-1133">Transmembrane helix</keyword>
<feature type="transmembrane region" description="Helical" evidence="1">
    <location>
        <begin position="27"/>
        <end position="50"/>
    </location>
</feature>
<keyword evidence="1" id="KW-0812">Transmembrane</keyword>
<reference evidence="2 3" key="1">
    <citation type="submission" date="2017-03" db="EMBL/GenBank/DDBJ databases">
        <title>Genomes of endolithic fungi from Antarctica.</title>
        <authorList>
            <person name="Coleine C."/>
            <person name="Masonjones S."/>
            <person name="Stajich J.E."/>
        </authorList>
    </citation>
    <scope>NUCLEOTIDE SEQUENCE [LARGE SCALE GENOMIC DNA]</scope>
    <source>
        <strain evidence="2 3">CCFEE 6314</strain>
    </source>
</reference>
<sequence length="206" mass="22667">MLGIEGLADASFDGDLRWAKTARWTSFAPWVVLALAILSMAEIALGAVWIASMKTDLNFGQVIQPLVVPGISFFNAIPSLHLHVFARVNPPRLAVWFSTSLAACFFISAIFYLGACVGNGSSTSQISLNECPAGAQGSQQVWDAMVTLQMLSGVLYSLHAAMGWTVDRALRNQERRIEQGIEMISEEEKERRHSMARERWKHLSAG</sequence>
<evidence type="ECO:0008006" key="4">
    <source>
        <dbReference type="Google" id="ProtNLM"/>
    </source>
</evidence>
<feature type="transmembrane region" description="Helical" evidence="1">
    <location>
        <begin position="93"/>
        <end position="115"/>
    </location>
</feature>
<keyword evidence="1" id="KW-0472">Membrane</keyword>
<dbReference type="Proteomes" id="UP000288859">
    <property type="component" value="Unassembled WGS sequence"/>
</dbReference>
<protein>
    <recommendedName>
        <fullName evidence="4">MARVEL domain-containing protein</fullName>
    </recommendedName>
</protein>
<evidence type="ECO:0000313" key="2">
    <source>
        <dbReference type="EMBL" id="RVX68178.1"/>
    </source>
</evidence>
<dbReference type="AlphaFoldDB" id="A0A438MWP3"/>
<accession>A0A438MWP3</accession>
<organism evidence="2 3">
    <name type="scientific">Exophiala mesophila</name>
    <name type="common">Black yeast-like fungus</name>
    <dbReference type="NCBI Taxonomy" id="212818"/>
    <lineage>
        <taxon>Eukaryota</taxon>
        <taxon>Fungi</taxon>
        <taxon>Dikarya</taxon>
        <taxon>Ascomycota</taxon>
        <taxon>Pezizomycotina</taxon>
        <taxon>Eurotiomycetes</taxon>
        <taxon>Chaetothyriomycetidae</taxon>
        <taxon>Chaetothyriales</taxon>
        <taxon>Herpotrichiellaceae</taxon>
        <taxon>Exophiala</taxon>
    </lineage>
</organism>
<feature type="transmembrane region" description="Helical" evidence="1">
    <location>
        <begin position="62"/>
        <end position="86"/>
    </location>
</feature>
<proteinExistence type="predicted"/>